<dbReference type="OrthoDB" id="630895at2759"/>
<evidence type="ECO:0000256" key="1">
    <source>
        <dbReference type="ARBA" id="ARBA00022801"/>
    </source>
</evidence>
<evidence type="ECO:0000313" key="6">
    <source>
        <dbReference type="EMBL" id="KIM22393.1"/>
    </source>
</evidence>
<dbReference type="PANTHER" id="PTHR24185">
    <property type="entry name" value="CALCIUM-INDEPENDENT PHOSPHOLIPASE A2-GAMMA"/>
    <property type="match status" value="1"/>
</dbReference>
<accession>A0A0C2W7F9</accession>
<dbReference type="STRING" id="933852.A0A0C2W7F9"/>
<dbReference type="HOGENOM" id="CLU_000288_144_2_1"/>
<dbReference type="GO" id="GO:0016020">
    <property type="term" value="C:membrane"/>
    <property type="evidence" value="ECO:0007669"/>
    <property type="project" value="TreeGrafter"/>
</dbReference>
<dbReference type="Gene3D" id="3.40.1090.10">
    <property type="entry name" value="Cytosolic phospholipase A2 catalytic domain"/>
    <property type="match status" value="1"/>
</dbReference>
<dbReference type="GO" id="GO:0016042">
    <property type="term" value="P:lipid catabolic process"/>
    <property type="evidence" value="ECO:0007669"/>
    <property type="project" value="UniProtKB-KW"/>
</dbReference>
<evidence type="ECO:0000256" key="2">
    <source>
        <dbReference type="ARBA" id="ARBA00022963"/>
    </source>
</evidence>
<keyword evidence="1" id="KW-0378">Hydrolase</keyword>
<dbReference type="SUPFAM" id="SSF52151">
    <property type="entry name" value="FabD/lysophospholipase-like"/>
    <property type="match status" value="1"/>
</dbReference>
<reference evidence="6 7" key="1">
    <citation type="submission" date="2014-04" db="EMBL/GenBank/DDBJ databases">
        <authorList>
            <consortium name="DOE Joint Genome Institute"/>
            <person name="Kuo A."/>
            <person name="Zuccaro A."/>
            <person name="Kohler A."/>
            <person name="Nagy L.G."/>
            <person name="Floudas D."/>
            <person name="Copeland A."/>
            <person name="Barry K.W."/>
            <person name="Cichocki N."/>
            <person name="Veneault-Fourrey C."/>
            <person name="LaButti K."/>
            <person name="Lindquist E.A."/>
            <person name="Lipzen A."/>
            <person name="Lundell T."/>
            <person name="Morin E."/>
            <person name="Murat C."/>
            <person name="Sun H."/>
            <person name="Tunlid A."/>
            <person name="Henrissat B."/>
            <person name="Grigoriev I.V."/>
            <person name="Hibbett D.S."/>
            <person name="Martin F."/>
            <person name="Nordberg H.P."/>
            <person name="Cantor M.N."/>
            <person name="Hua S.X."/>
        </authorList>
    </citation>
    <scope>NUCLEOTIDE SEQUENCE [LARGE SCALE GENOMIC DNA]</scope>
    <source>
        <strain evidence="6 7">MAFF 305830</strain>
    </source>
</reference>
<dbReference type="PROSITE" id="PS51635">
    <property type="entry name" value="PNPLA"/>
    <property type="match status" value="1"/>
</dbReference>
<dbReference type="GO" id="GO:0046486">
    <property type="term" value="P:glycerolipid metabolic process"/>
    <property type="evidence" value="ECO:0007669"/>
    <property type="project" value="UniProtKB-ARBA"/>
</dbReference>
<keyword evidence="2" id="KW-0442">Lipid degradation</keyword>
<organism evidence="6 7">
    <name type="scientific">Serendipita vermifera MAFF 305830</name>
    <dbReference type="NCBI Taxonomy" id="933852"/>
    <lineage>
        <taxon>Eukaryota</taxon>
        <taxon>Fungi</taxon>
        <taxon>Dikarya</taxon>
        <taxon>Basidiomycota</taxon>
        <taxon>Agaricomycotina</taxon>
        <taxon>Agaricomycetes</taxon>
        <taxon>Sebacinales</taxon>
        <taxon>Serendipitaceae</taxon>
        <taxon>Serendipita</taxon>
    </lineage>
</organism>
<dbReference type="InterPro" id="IPR002641">
    <property type="entry name" value="PNPLA_dom"/>
</dbReference>
<dbReference type="Proteomes" id="UP000054097">
    <property type="component" value="Unassembled WGS sequence"/>
</dbReference>
<evidence type="ECO:0000256" key="4">
    <source>
        <dbReference type="PROSITE-ProRule" id="PRU01161"/>
    </source>
</evidence>
<evidence type="ECO:0000259" key="5">
    <source>
        <dbReference type="PROSITE" id="PS51635"/>
    </source>
</evidence>
<protein>
    <recommendedName>
        <fullName evidence="5">PNPLA domain-containing protein</fullName>
    </recommendedName>
</protein>
<feature type="domain" description="PNPLA" evidence="5">
    <location>
        <begin position="11"/>
        <end position="210"/>
    </location>
</feature>
<dbReference type="Pfam" id="PF01734">
    <property type="entry name" value="Patatin"/>
    <property type="match status" value="1"/>
</dbReference>
<dbReference type="PANTHER" id="PTHR24185:SF1">
    <property type="entry name" value="CALCIUM-INDEPENDENT PHOSPHOLIPASE A2-GAMMA"/>
    <property type="match status" value="1"/>
</dbReference>
<evidence type="ECO:0000256" key="3">
    <source>
        <dbReference type="ARBA" id="ARBA00023098"/>
    </source>
</evidence>
<dbReference type="GO" id="GO:0019369">
    <property type="term" value="P:arachidonate metabolic process"/>
    <property type="evidence" value="ECO:0007669"/>
    <property type="project" value="TreeGrafter"/>
</dbReference>
<proteinExistence type="predicted"/>
<comment type="caution">
    <text evidence="4">Lacks conserved residue(s) required for the propagation of feature annotation.</text>
</comment>
<evidence type="ECO:0000313" key="7">
    <source>
        <dbReference type="Proteomes" id="UP000054097"/>
    </source>
</evidence>
<reference evidence="7" key="2">
    <citation type="submission" date="2015-01" db="EMBL/GenBank/DDBJ databases">
        <title>Evolutionary Origins and Diversification of the Mycorrhizal Mutualists.</title>
        <authorList>
            <consortium name="DOE Joint Genome Institute"/>
            <consortium name="Mycorrhizal Genomics Consortium"/>
            <person name="Kohler A."/>
            <person name="Kuo A."/>
            <person name="Nagy L.G."/>
            <person name="Floudas D."/>
            <person name="Copeland A."/>
            <person name="Barry K.W."/>
            <person name="Cichocki N."/>
            <person name="Veneault-Fourrey C."/>
            <person name="LaButti K."/>
            <person name="Lindquist E.A."/>
            <person name="Lipzen A."/>
            <person name="Lundell T."/>
            <person name="Morin E."/>
            <person name="Murat C."/>
            <person name="Riley R."/>
            <person name="Ohm R."/>
            <person name="Sun H."/>
            <person name="Tunlid A."/>
            <person name="Henrissat B."/>
            <person name="Grigoriev I.V."/>
            <person name="Hibbett D.S."/>
            <person name="Martin F."/>
        </authorList>
    </citation>
    <scope>NUCLEOTIDE SEQUENCE [LARGE SCALE GENOMIC DNA]</scope>
    <source>
        <strain evidence="7">MAFF 305830</strain>
    </source>
</reference>
<name>A0A0C2W7F9_SERVB</name>
<dbReference type="InterPro" id="IPR016035">
    <property type="entry name" value="Acyl_Trfase/lysoPLipase"/>
</dbReference>
<dbReference type="AlphaFoldDB" id="A0A0C2W7F9"/>
<keyword evidence="7" id="KW-1185">Reference proteome</keyword>
<dbReference type="GO" id="GO:0047499">
    <property type="term" value="F:calcium-independent phospholipase A2 activity"/>
    <property type="evidence" value="ECO:0007669"/>
    <property type="project" value="TreeGrafter"/>
</dbReference>
<dbReference type="EMBL" id="KN824357">
    <property type="protein sequence ID" value="KIM22393.1"/>
    <property type="molecule type" value="Genomic_DNA"/>
</dbReference>
<keyword evidence="3" id="KW-0443">Lipid metabolism</keyword>
<sequence>MDEDKKAIRILSFDNGGPGTFSQLLIVKEYMSRIAHDSEADECDIHPADYFDLMGGVGFGGFAALLLGYLGLDVDKALETLLNIATAIPSTSSDDQTTLEENTKSLLKVVSEAMKECGIAVDVKMYDKSVSPPKCKVAMYAATIANLSHPVTFRTYARRGLNTNLTIVNAICSTLASPSIFAPVIVRNGPRQQKYVGGVHGANNPTRELLKEAGSIFGEDACIAQILSIGAGRPRVSHLDHATLAGVNRVLEALAMDCEGVAAELSTRLSGVEAYLRLNVDRGMESAGMHDWHDLGSIETHTSAYMDDPSIQESVEASLQRIHGRIGLVTLREINYANNQSIRVTRAPPTDLAAKIAEANDTIALIKALLEWLRALHTKESTRLLGCSCF</sequence>
<gene>
    <name evidence="6" type="ORF">M408DRAFT_332952</name>
</gene>